<evidence type="ECO:0000313" key="4">
    <source>
        <dbReference type="Proteomes" id="UP000199586"/>
    </source>
</evidence>
<dbReference type="EC" id="3.1.4.58" evidence="2"/>
<comment type="catalytic activity">
    <reaction evidence="2">
        <text>a 3'-end 2',3'-cyclophospho-ribonucleotide-RNA + H2O = a 3'-end 2'-phospho-ribonucleotide-RNA + H(+)</text>
        <dbReference type="Rhea" id="RHEA:11828"/>
        <dbReference type="Rhea" id="RHEA-COMP:10464"/>
        <dbReference type="Rhea" id="RHEA-COMP:17353"/>
        <dbReference type="ChEBI" id="CHEBI:15377"/>
        <dbReference type="ChEBI" id="CHEBI:15378"/>
        <dbReference type="ChEBI" id="CHEBI:83064"/>
        <dbReference type="ChEBI" id="CHEBI:173113"/>
        <dbReference type="EC" id="3.1.4.58"/>
    </reaction>
</comment>
<dbReference type="OrthoDB" id="9793819at2"/>
<dbReference type="GO" id="GO:0016874">
    <property type="term" value="F:ligase activity"/>
    <property type="evidence" value="ECO:0007669"/>
    <property type="project" value="UniProtKB-KW"/>
</dbReference>
<protein>
    <recommendedName>
        <fullName evidence="2">RNA 2',3'-cyclic phosphodiesterase</fullName>
        <shortName evidence="2">RNA 2',3'-CPDase</shortName>
        <ecNumber evidence="2">3.1.4.58</ecNumber>
    </recommendedName>
</protein>
<dbReference type="HAMAP" id="MF_01940">
    <property type="entry name" value="RNA_CPDase"/>
    <property type="match status" value="1"/>
</dbReference>
<dbReference type="SUPFAM" id="SSF55144">
    <property type="entry name" value="LigT-like"/>
    <property type="match status" value="1"/>
</dbReference>
<evidence type="ECO:0000256" key="2">
    <source>
        <dbReference type="HAMAP-Rule" id="MF_01940"/>
    </source>
</evidence>
<dbReference type="GO" id="GO:0004113">
    <property type="term" value="F:2',3'-cyclic-nucleotide 3'-phosphodiesterase activity"/>
    <property type="evidence" value="ECO:0007669"/>
    <property type="project" value="InterPro"/>
</dbReference>
<dbReference type="PANTHER" id="PTHR35561:SF1">
    <property type="entry name" value="RNA 2',3'-CYCLIC PHOSPHODIESTERASE"/>
    <property type="match status" value="1"/>
</dbReference>
<dbReference type="InterPro" id="IPR004175">
    <property type="entry name" value="RNA_CPDase"/>
</dbReference>
<dbReference type="EMBL" id="FOXP01000007">
    <property type="protein sequence ID" value="SFP79324.1"/>
    <property type="molecule type" value="Genomic_DNA"/>
</dbReference>
<dbReference type="Gene3D" id="3.90.1140.10">
    <property type="entry name" value="Cyclic phosphodiesterase"/>
    <property type="match status" value="1"/>
</dbReference>
<feature type="short sequence motif" description="HXTX 1" evidence="2">
    <location>
        <begin position="37"/>
        <end position="40"/>
    </location>
</feature>
<keyword evidence="4" id="KW-1185">Reference proteome</keyword>
<dbReference type="GO" id="GO:0008664">
    <property type="term" value="F:RNA 2',3'-cyclic 3'-phosphodiesterase activity"/>
    <property type="evidence" value="ECO:0007669"/>
    <property type="project" value="UniProtKB-EC"/>
</dbReference>
<accession>A0A1I5T8E2</accession>
<organism evidence="3 4">
    <name type="scientific">Sphingomonas rubra</name>
    <dbReference type="NCBI Taxonomy" id="634430"/>
    <lineage>
        <taxon>Bacteria</taxon>
        <taxon>Pseudomonadati</taxon>
        <taxon>Pseudomonadota</taxon>
        <taxon>Alphaproteobacteria</taxon>
        <taxon>Sphingomonadales</taxon>
        <taxon>Sphingomonadaceae</taxon>
        <taxon>Sphingomonas</taxon>
    </lineage>
</organism>
<dbReference type="RefSeq" id="WP_093333642.1">
    <property type="nucleotide sequence ID" value="NZ_FOXP01000007.1"/>
</dbReference>
<proteinExistence type="inferred from homology"/>
<keyword evidence="1 2" id="KW-0378">Hydrolase</keyword>
<comment type="similarity">
    <text evidence="2">Belongs to the 2H phosphoesterase superfamily. ThpR family.</text>
</comment>
<gene>
    <name evidence="3" type="ORF">SAMN04488241_107128</name>
</gene>
<dbReference type="InterPro" id="IPR009097">
    <property type="entry name" value="Cyclic_Pdiesterase"/>
</dbReference>
<dbReference type="AlphaFoldDB" id="A0A1I5T8E2"/>
<sequence>MIRLFIALRPPPAIRDALADLMEGVPGARWQDDEQLHLTLRFVGEVERPVAEDLAAALAHVHAPAPVVSLAGVGSFGARGRADTLWAGVAPAEPLRHLHARVEQACARAGLPPEHRAYHPHITVARLPRSLGAGAEIAAWCARHAALTSAPFVLPHLVLYRSHLGRGGALYEPVARWPLGTPTSAAGSHQMTNGSETT</sequence>
<name>A0A1I5T8E2_9SPHN</name>
<dbReference type="NCBIfam" id="TIGR02258">
    <property type="entry name" value="2_5_ligase"/>
    <property type="match status" value="1"/>
</dbReference>
<dbReference type="STRING" id="634430.SAMN04488241_107128"/>
<evidence type="ECO:0000256" key="1">
    <source>
        <dbReference type="ARBA" id="ARBA00022801"/>
    </source>
</evidence>
<feature type="active site" description="Proton donor" evidence="2">
    <location>
        <position position="37"/>
    </location>
</feature>
<dbReference type="PANTHER" id="PTHR35561">
    <property type="entry name" value="RNA 2',3'-CYCLIC PHOSPHODIESTERASE"/>
    <property type="match status" value="1"/>
</dbReference>
<dbReference type="Proteomes" id="UP000199586">
    <property type="component" value="Unassembled WGS sequence"/>
</dbReference>
<reference evidence="3 4" key="1">
    <citation type="submission" date="2016-10" db="EMBL/GenBank/DDBJ databases">
        <authorList>
            <person name="de Groot N.N."/>
        </authorList>
    </citation>
    <scope>NUCLEOTIDE SEQUENCE [LARGE SCALE GENOMIC DNA]</scope>
    <source>
        <strain evidence="3 4">CGMCC 1.9113</strain>
    </source>
</reference>
<comment type="function">
    <text evidence="2">Hydrolyzes RNA 2',3'-cyclic phosphodiester to an RNA 2'-phosphomonoester.</text>
</comment>
<feature type="short sequence motif" description="HXTX 2" evidence="2">
    <location>
        <begin position="121"/>
        <end position="124"/>
    </location>
</feature>
<feature type="active site" description="Proton acceptor" evidence="2">
    <location>
        <position position="121"/>
    </location>
</feature>
<evidence type="ECO:0000313" key="3">
    <source>
        <dbReference type="EMBL" id="SFP79324.1"/>
    </source>
</evidence>
<keyword evidence="3" id="KW-0436">Ligase</keyword>
<dbReference type="Pfam" id="PF13563">
    <property type="entry name" value="2_5_RNA_ligase2"/>
    <property type="match status" value="1"/>
</dbReference>